<dbReference type="OrthoDB" id="6750768at2759"/>
<reference evidence="2 3" key="1">
    <citation type="journal article" date="2019" name="Commun. Biol.">
        <title>The bagworm genome reveals a unique fibroin gene that provides high tensile strength.</title>
        <authorList>
            <person name="Kono N."/>
            <person name="Nakamura H."/>
            <person name="Ohtoshi R."/>
            <person name="Tomita M."/>
            <person name="Numata K."/>
            <person name="Arakawa K."/>
        </authorList>
    </citation>
    <scope>NUCLEOTIDE SEQUENCE [LARGE SCALE GENOMIC DNA]</scope>
</reference>
<gene>
    <name evidence="2" type="ORF">EVAR_94522_1</name>
</gene>
<proteinExistence type="predicted"/>
<name>A0A4C1UWP9_EUMVA</name>
<evidence type="ECO:0000313" key="3">
    <source>
        <dbReference type="Proteomes" id="UP000299102"/>
    </source>
</evidence>
<protein>
    <submittedName>
        <fullName evidence="2">Uncharacterized protein</fullName>
    </submittedName>
</protein>
<comment type="caution">
    <text evidence="2">The sequence shown here is derived from an EMBL/GenBank/DDBJ whole genome shotgun (WGS) entry which is preliminary data.</text>
</comment>
<evidence type="ECO:0000256" key="1">
    <source>
        <dbReference type="SAM" id="MobiDB-lite"/>
    </source>
</evidence>
<dbReference type="AlphaFoldDB" id="A0A4C1UWP9"/>
<dbReference type="EMBL" id="BGZK01000230">
    <property type="protein sequence ID" value="GBP30214.1"/>
    <property type="molecule type" value="Genomic_DNA"/>
</dbReference>
<keyword evidence="3" id="KW-1185">Reference proteome</keyword>
<dbReference type="Proteomes" id="UP000299102">
    <property type="component" value="Unassembled WGS sequence"/>
</dbReference>
<organism evidence="2 3">
    <name type="scientific">Eumeta variegata</name>
    <name type="common">Bagworm moth</name>
    <name type="synonym">Eumeta japonica</name>
    <dbReference type="NCBI Taxonomy" id="151549"/>
    <lineage>
        <taxon>Eukaryota</taxon>
        <taxon>Metazoa</taxon>
        <taxon>Ecdysozoa</taxon>
        <taxon>Arthropoda</taxon>
        <taxon>Hexapoda</taxon>
        <taxon>Insecta</taxon>
        <taxon>Pterygota</taxon>
        <taxon>Neoptera</taxon>
        <taxon>Endopterygota</taxon>
        <taxon>Lepidoptera</taxon>
        <taxon>Glossata</taxon>
        <taxon>Ditrysia</taxon>
        <taxon>Tineoidea</taxon>
        <taxon>Psychidae</taxon>
        <taxon>Oiketicinae</taxon>
        <taxon>Eumeta</taxon>
    </lineage>
</organism>
<feature type="region of interest" description="Disordered" evidence="1">
    <location>
        <begin position="13"/>
        <end position="53"/>
    </location>
</feature>
<evidence type="ECO:0000313" key="2">
    <source>
        <dbReference type="EMBL" id="GBP30214.1"/>
    </source>
</evidence>
<accession>A0A4C1UWP9</accession>
<sequence>MLRCIHTVVTGDRKRKKVKGGGSSGNGAQSARVRGASATSATADGLAPEGGPRKQKSFAYKLLKRGLAKSFAYKLLKRGLANLMSPTSTSGVAPPLRDGLYFFLMLPNALRSRCRPRTAAIEKSLGFCSK</sequence>